<protein>
    <submittedName>
        <fullName evidence="1">Uncharacterized protein</fullName>
    </submittedName>
</protein>
<dbReference type="EMBL" id="FO203431">
    <property type="protein sequence ID" value="CCH88562.1"/>
    <property type="molecule type" value="Genomic_DNA"/>
</dbReference>
<proteinExistence type="predicted"/>
<evidence type="ECO:0000313" key="2">
    <source>
        <dbReference type="Proteomes" id="UP000006461"/>
    </source>
</evidence>
<keyword evidence="2" id="KW-1185">Reference proteome</keyword>
<accession>I4EYU9</accession>
<gene>
    <name evidence="1" type="ordered locus">MODMU_3138</name>
</gene>
<dbReference type="KEGG" id="mmar:MODMU_3138"/>
<reference evidence="1 2" key="1">
    <citation type="journal article" date="2012" name="J. Bacteriol.">
        <title>Genome Sequence of Radiation-Resistant Modestobacter marinus Strain BC501, a Representative Actinobacterium That Thrives on Calcareous Stone Surfaces.</title>
        <authorList>
            <person name="Normand P."/>
            <person name="Gury J."/>
            <person name="Pujic P."/>
            <person name="Chouaia B."/>
            <person name="Crotti E."/>
            <person name="Brusetti L."/>
            <person name="Daffonchio D."/>
            <person name="Vacherie B."/>
            <person name="Barbe V."/>
            <person name="Medigue C."/>
            <person name="Calteau A."/>
            <person name="Ghodhbane-Gtari F."/>
            <person name="Essoussi I."/>
            <person name="Nouioui I."/>
            <person name="Abbassi-Ghozzi I."/>
            <person name="Gtari M."/>
        </authorList>
    </citation>
    <scope>NUCLEOTIDE SEQUENCE [LARGE SCALE GENOMIC DNA]</scope>
    <source>
        <strain evidence="2">BC 501</strain>
    </source>
</reference>
<dbReference type="Proteomes" id="UP000006461">
    <property type="component" value="Chromosome"/>
</dbReference>
<name>I4EYU9_MODI5</name>
<dbReference type="OMA" id="MAHTTIR"/>
<evidence type="ECO:0000313" key="1">
    <source>
        <dbReference type="EMBL" id="CCH88562.1"/>
    </source>
</evidence>
<organism evidence="1 2">
    <name type="scientific">Modestobacter italicus (strain DSM 44449 / CECT 9708 / BC 501)</name>
    <dbReference type="NCBI Taxonomy" id="2732864"/>
    <lineage>
        <taxon>Bacteria</taxon>
        <taxon>Bacillati</taxon>
        <taxon>Actinomycetota</taxon>
        <taxon>Actinomycetes</taxon>
        <taxon>Geodermatophilales</taxon>
        <taxon>Geodermatophilaceae</taxon>
        <taxon>Modestobacter</taxon>
    </lineage>
</organism>
<dbReference type="HOGENOM" id="CLU_114535_0_0_11"/>
<dbReference type="STRING" id="477641.MODMU_3138"/>
<dbReference type="AlphaFoldDB" id="I4EYU9"/>
<sequence length="142" mass="15185">MIPTYLETIDDLYLDPSRPLDDVYQVAVAPDAVVEATAIGKFHAQRYQQTGRVQLVSASVDSIDLTSDSAAMPSPAGPTVIVTACVDVSQVDAIDTTGRSIVPADRPQYLVEQLTVVNPRYPDQSSWRVSMASNAQAQSCGG</sequence>